<dbReference type="OrthoDB" id="8421866at2"/>
<feature type="domain" description="HTH cro/C1-type" evidence="2">
    <location>
        <begin position="28"/>
        <end position="74"/>
    </location>
</feature>
<dbReference type="SUPFAM" id="SSF47413">
    <property type="entry name" value="lambda repressor-like DNA-binding domains"/>
    <property type="match status" value="1"/>
</dbReference>
<evidence type="ECO:0000313" key="4">
    <source>
        <dbReference type="Proteomes" id="UP000052167"/>
    </source>
</evidence>
<dbReference type="GO" id="GO:0003677">
    <property type="term" value="F:DNA binding"/>
    <property type="evidence" value="ECO:0007669"/>
    <property type="project" value="InterPro"/>
</dbReference>
<dbReference type="InterPro" id="IPR001387">
    <property type="entry name" value="Cro/C1-type_HTH"/>
</dbReference>
<dbReference type="Gene3D" id="1.10.260.40">
    <property type="entry name" value="lambda repressor-like DNA-binding domains"/>
    <property type="match status" value="1"/>
</dbReference>
<protein>
    <recommendedName>
        <fullName evidence="2">HTH cro/C1-type domain-containing protein</fullName>
    </recommendedName>
</protein>
<gene>
    <name evidence="3" type="ORF">GV68_00765</name>
</gene>
<organism evidence="3 4">
    <name type="scientific">Pseudorhizobium pelagicum</name>
    <dbReference type="NCBI Taxonomy" id="1509405"/>
    <lineage>
        <taxon>Bacteria</taxon>
        <taxon>Pseudomonadati</taxon>
        <taxon>Pseudomonadota</taxon>
        <taxon>Alphaproteobacteria</taxon>
        <taxon>Hyphomicrobiales</taxon>
        <taxon>Rhizobiaceae</taxon>
        <taxon>Rhizobium/Agrobacterium group</taxon>
        <taxon>Pseudorhizobium</taxon>
    </lineage>
</organism>
<comment type="caution">
    <text evidence="3">The sequence shown here is derived from an EMBL/GenBank/DDBJ whole genome shotgun (WGS) entry which is preliminary data.</text>
</comment>
<sequence>MSFYSYRDPGAAIEVGKFIAAAIGRSALSMEEVCDLTGVSRGAKLQNLLTGRHYFPLELARPLAKSLDLDPANLIYLVLRQYAPADAVGYVFEAVSQHAIAQLRTEKDVTPQSERVRSKKKKKKK</sequence>
<name>A0A922TCN5_9HYPH</name>
<dbReference type="AlphaFoldDB" id="A0A922TCN5"/>
<evidence type="ECO:0000256" key="1">
    <source>
        <dbReference type="SAM" id="MobiDB-lite"/>
    </source>
</evidence>
<evidence type="ECO:0000259" key="2">
    <source>
        <dbReference type="PROSITE" id="PS50943"/>
    </source>
</evidence>
<evidence type="ECO:0000313" key="3">
    <source>
        <dbReference type="EMBL" id="KEQ10846.1"/>
    </source>
</evidence>
<accession>A0A922TCN5</accession>
<dbReference type="EMBL" id="JOKJ01000001">
    <property type="protein sequence ID" value="KEQ10846.1"/>
    <property type="molecule type" value="Genomic_DNA"/>
</dbReference>
<keyword evidence="4" id="KW-1185">Reference proteome</keyword>
<dbReference type="Proteomes" id="UP000052167">
    <property type="component" value="Unassembled WGS sequence"/>
</dbReference>
<dbReference type="InterPro" id="IPR010982">
    <property type="entry name" value="Lambda_DNA-bd_dom_sf"/>
</dbReference>
<proteinExistence type="predicted"/>
<dbReference type="PROSITE" id="PS50943">
    <property type="entry name" value="HTH_CROC1"/>
    <property type="match status" value="1"/>
</dbReference>
<dbReference type="RefSeq" id="WP_037161350.1">
    <property type="nucleotide sequence ID" value="NZ_JOKI01000001.1"/>
</dbReference>
<reference evidence="3 4" key="1">
    <citation type="submission" date="2014-06" db="EMBL/GenBank/DDBJ databases">
        <title>Rhizobium pelagicum/R2-400B4.</title>
        <authorList>
            <person name="Kimes N.E."/>
            <person name="Lopez-Perez M."/>
        </authorList>
    </citation>
    <scope>NUCLEOTIDE SEQUENCE [LARGE SCALE GENOMIC DNA]</scope>
    <source>
        <strain evidence="3 4">R2-400B4</strain>
    </source>
</reference>
<feature type="region of interest" description="Disordered" evidence="1">
    <location>
        <begin position="106"/>
        <end position="125"/>
    </location>
</feature>